<protein>
    <recommendedName>
        <fullName evidence="2">AB hydrolase-1 domain-containing protein</fullName>
    </recommendedName>
</protein>
<dbReference type="InterPro" id="IPR029058">
    <property type="entry name" value="AB_hydrolase_fold"/>
</dbReference>
<dbReference type="GO" id="GO:0034338">
    <property type="term" value="F:short-chain carboxylesterase activity"/>
    <property type="evidence" value="ECO:0007669"/>
    <property type="project" value="TreeGrafter"/>
</dbReference>
<proteinExistence type="inferred from homology"/>
<dbReference type="InterPro" id="IPR000073">
    <property type="entry name" value="AB_hydrolase_1"/>
</dbReference>
<evidence type="ECO:0000256" key="1">
    <source>
        <dbReference type="ARBA" id="ARBA00010884"/>
    </source>
</evidence>
<comment type="similarity">
    <text evidence="1">Belongs to the AB hydrolase superfamily. AB hydrolase 4 family.</text>
</comment>
<feature type="domain" description="AB hydrolase-1" evidence="2">
    <location>
        <begin position="71"/>
        <end position="310"/>
    </location>
</feature>
<name>A0A381RIV8_9ZZZZ</name>
<dbReference type="EMBL" id="UINC01001801">
    <property type="protein sequence ID" value="SUZ89053.1"/>
    <property type="molecule type" value="Genomic_DNA"/>
</dbReference>
<organism evidence="3">
    <name type="scientific">marine metagenome</name>
    <dbReference type="NCBI Taxonomy" id="408172"/>
    <lineage>
        <taxon>unclassified sequences</taxon>
        <taxon>metagenomes</taxon>
        <taxon>ecological metagenomes</taxon>
    </lineage>
</organism>
<dbReference type="AlphaFoldDB" id="A0A381RIV8"/>
<dbReference type="InterPro" id="IPR012020">
    <property type="entry name" value="ABHD4"/>
</dbReference>
<dbReference type="NCBIfam" id="NF008218">
    <property type="entry name" value="PRK10985.1"/>
    <property type="match status" value="1"/>
</dbReference>
<dbReference type="PANTHER" id="PTHR10794">
    <property type="entry name" value="ABHYDROLASE DOMAIN-CONTAINING PROTEIN"/>
    <property type="match status" value="1"/>
</dbReference>
<dbReference type="PANTHER" id="PTHR10794:SF94">
    <property type="entry name" value="ESTERASE YHET-RELATED"/>
    <property type="match status" value="1"/>
</dbReference>
<dbReference type="Gene3D" id="3.40.50.1820">
    <property type="entry name" value="alpha/beta hydrolase"/>
    <property type="match status" value="1"/>
</dbReference>
<dbReference type="SUPFAM" id="SSF53474">
    <property type="entry name" value="alpha/beta-Hydrolases"/>
    <property type="match status" value="1"/>
</dbReference>
<gene>
    <name evidence="3" type="ORF">METZ01_LOCUS41907</name>
</gene>
<evidence type="ECO:0000259" key="2">
    <source>
        <dbReference type="Pfam" id="PF00561"/>
    </source>
</evidence>
<evidence type="ECO:0000313" key="3">
    <source>
        <dbReference type="EMBL" id="SUZ89053.1"/>
    </source>
</evidence>
<reference evidence="3" key="1">
    <citation type="submission" date="2018-05" db="EMBL/GenBank/DDBJ databases">
        <authorList>
            <person name="Lanie J.A."/>
            <person name="Ng W.-L."/>
            <person name="Kazmierczak K.M."/>
            <person name="Andrzejewski T.M."/>
            <person name="Davidsen T.M."/>
            <person name="Wayne K.J."/>
            <person name="Tettelin H."/>
            <person name="Glass J.I."/>
            <person name="Rusch D."/>
            <person name="Podicherti R."/>
            <person name="Tsui H.-C.T."/>
            <person name="Winkler M.E."/>
        </authorList>
    </citation>
    <scope>NUCLEOTIDE SEQUENCE</scope>
</reference>
<feature type="non-terminal residue" evidence="3">
    <location>
        <position position="1"/>
    </location>
</feature>
<dbReference type="Pfam" id="PF00561">
    <property type="entry name" value="Abhydrolase_1"/>
    <property type="match status" value="1"/>
</dbReference>
<accession>A0A381RIV8</accession>
<feature type="non-terminal residue" evidence="3">
    <location>
        <position position="322"/>
    </location>
</feature>
<dbReference type="GO" id="GO:0047372">
    <property type="term" value="F:monoacylglycerol lipase activity"/>
    <property type="evidence" value="ECO:0007669"/>
    <property type="project" value="TreeGrafter"/>
</dbReference>
<sequence>MVASSIDLGRRGKVCSAFKPAWWCRNPHQQTLWPIFARHRLKVNYHRQRLELTDGDFLDLDWSDSVNHDRPIVLVLHGLEGSSQSHYIRGLCSALNQHEFRPCVMNFRGCSGENNRLPRTYHAGETGDLDYVIRWLHLHNPDMPLFAVGYSLGANMLLKLLGQKDPEIPLAAAAAVSVPFELSQCASRLEKGFSKIYQHWLIGSMKKTAIRKADQHDTGLDIPALLKTRTFREFDNLGTAPLHGFRDAEHYYSTDSCRQHLPRITTPTLILQAKDDPFMTQDLLPEEHELGPGVQLELSDKGGHTGFVEGHFPGLSRYWLEN</sequence>
<dbReference type="PIRSF" id="PIRSF005211">
    <property type="entry name" value="Ab_hydro_YheT"/>
    <property type="match status" value="1"/>
</dbReference>
<dbReference type="InterPro" id="IPR050960">
    <property type="entry name" value="AB_hydrolase_4_sf"/>
</dbReference>